<dbReference type="Proteomes" id="UP000594903">
    <property type="component" value="Chromosome"/>
</dbReference>
<dbReference type="GO" id="GO:0010181">
    <property type="term" value="F:FMN binding"/>
    <property type="evidence" value="ECO:0007669"/>
    <property type="project" value="InterPro"/>
</dbReference>
<dbReference type="PANTHER" id="PTHR43812">
    <property type="entry name" value="BLR2425 PROTEIN"/>
    <property type="match status" value="1"/>
</dbReference>
<gene>
    <name evidence="2" type="ORF">I6G29_12265</name>
    <name evidence="3" type="ORF">NCTC11997_02527</name>
</gene>
<protein>
    <submittedName>
        <fullName evidence="2">Flavin reductase family protein</fullName>
    </submittedName>
    <submittedName>
        <fullName evidence="3">Flavin reductase like domain</fullName>
    </submittedName>
</protein>
<dbReference type="Gene3D" id="2.30.110.10">
    <property type="entry name" value="Electron Transport, Fmn-binding Protein, Chain A"/>
    <property type="match status" value="1"/>
</dbReference>
<evidence type="ECO:0000313" key="4">
    <source>
        <dbReference type="Proteomes" id="UP000254603"/>
    </source>
</evidence>
<dbReference type="SUPFAM" id="SSF50475">
    <property type="entry name" value="FMN-binding split barrel"/>
    <property type="match status" value="1"/>
</dbReference>
<dbReference type="Pfam" id="PF01613">
    <property type="entry name" value="Flavin_Reduct"/>
    <property type="match status" value="1"/>
</dbReference>
<feature type="domain" description="Flavin reductase like" evidence="1">
    <location>
        <begin position="25"/>
        <end position="181"/>
    </location>
</feature>
<dbReference type="PANTHER" id="PTHR43812:SF2">
    <property type="entry name" value="FLAVIN REDUCTASE LIKE DOMAIN-CONTAINING PROTEIN"/>
    <property type="match status" value="1"/>
</dbReference>
<accession>A0A378XHP5</accession>
<dbReference type="RefSeq" id="WP_018573427.1">
    <property type="nucleotide sequence ID" value="NZ_CP065725.1"/>
</dbReference>
<proteinExistence type="predicted"/>
<name>A0A378XHP5_9BURK</name>
<dbReference type="EMBL" id="CP065725">
    <property type="protein sequence ID" value="QPT39871.1"/>
    <property type="molecule type" value="Genomic_DNA"/>
</dbReference>
<organism evidence="3 4">
    <name type="scientific">Oligella ureolytica</name>
    <dbReference type="NCBI Taxonomy" id="90244"/>
    <lineage>
        <taxon>Bacteria</taxon>
        <taxon>Pseudomonadati</taxon>
        <taxon>Pseudomonadota</taxon>
        <taxon>Betaproteobacteria</taxon>
        <taxon>Burkholderiales</taxon>
        <taxon>Alcaligenaceae</taxon>
        <taxon>Oligella</taxon>
    </lineage>
</organism>
<keyword evidence="5" id="KW-1185">Reference proteome</keyword>
<evidence type="ECO:0000259" key="1">
    <source>
        <dbReference type="SMART" id="SM00903"/>
    </source>
</evidence>
<dbReference type="SMART" id="SM00903">
    <property type="entry name" value="Flavin_Reduct"/>
    <property type="match status" value="1"/>
</dbReference>
<dbReference type="InterPro" id="IPR002563">
    <property type="entry name" value="Flavin_Rdtase-like_dom"/>
</dbReference>
<evidence type="ECO:0000313" key="5">
    <source>
        <dbReference type="Proteomes" id="UP000594903"/>
    </source>
</evidence>
<reference evidence="2 5" key="2">
    <citation type="submission" date="2020-12" db="EMBL/GenBank/DDBJ databases">
        <title>FDA dAtabase for Regulatory Grade micrObial Sequences (FDA-ARGOS): Supporting development and validation of Infectious Disease Dx tests.</title>
        <authorList>
            <person name="Sproer C."/>
            <person name="Gronow S."/>
            <person name="Severitt S."/>
            <person name="Schroder I."/>
            <person name="Tallon L."/>
            <person name="Sadzewicz L."/>
            <person name="Zhao X."/>
            <person name="Boylan J."/>
            <person name="Ott S."/>
            <person name="Bowen H."/>
            <person name="Vavikolanu K."/>
            <person name="Mehta A."/>
            <person name="Aluvathingal J."/>
            <person name="Nadendla S."/>
            <person name="Lowell S."/>
            <person name="Myers T."/>
            <person name="Yan Y."/>
            <person name="Sichtig H."/>
        </authorList>
    </citation>
    <scope>NUCLEOTIDE SEQUENCE [LARGE SCALE GENOMIC DNA]</scope>
    <source>
        <strain evidence="2 5">FDAARGOS_872</strain>
    </source>
</reference>
<dbReference type="InterPro" id="IPR012349">
    <property type="entry name" value="Split_barrel_FMN-bd"/>
</dbReference>
<dbReference type="GO" id="GO:0016646">
    <property type="term" value="F:oxidoreductase activity, acting on the CH-NH group of donors, NAD or NADP as acceptor"/>
    <property type="evidence" value="ECO:0007669"/>
    <property type="project" value="UniProtKB-ARBA"/>
</dbReference>
<dbReference type="OrthoDB" id="5946411at2"/>
<dbReference type="EMBL" id="UGSB01000001">
    <property type="protein sequence ID" value="SUA57836.1"/>
    <property type="molecule type" value="Genomic_DNA"/>
</dbReference>
<reference evidence="3 4" key="1">
    <citation type="submission" date="2018-06" db="EMBL/GenBank/DDBJ databases">
        <authorList>
            <consortium name="Pathogen Informatics"/>
            <person name="Doyle S."/>
        </authorList>
    </citation>
    <scope>NUCLEOTIDE SEQUENCE [LARGE SCALE GENOMIC DNA]</scope>
    <source>
        <strain evidence="3 4">NCTC11997</strain>
    </source>
</reference>
<dbReference type="AlphaFoldDB" id="A0A378XHP5"/>
<evidence type="ECO:0000313" key="2">
    <source>
        <dbReference type="EMBL" id="QPT39871.1"/>
    </source>
</evidence>
<evidence type="ECO:0000313" key="3">
    <source>
        <dbReference type="EMBL" id="SUA57836.1"/>
    </source>
</evidence>
<dbReference type="STRING" id="1122619.GCA_000373745_00247"/>
<dbReference type="Proteomes" id="UP000254603">
    <property type="component" value="Unassembled WGS sequence"/>
</dbReference>
<sequence>MQQVIHSYNPAEGHGLAHDPLNAIVGPRPIGWIGTKSKEGVLNLAPFSFFNLFNYKPPVLIFSGTGSKKDTIQNVIDSGEFTWNLVTRELAEQMNLSSIPDDVDEFEFAKLTALAGEVVDAPRVAESLVTMECKLLSCEQLKDLDGVMYPTWIAIGQVVRVHIARSMIDENNIYQAHRARRVLRAGGPANYYEITEDTLFKMHRPTIDEPKS</sequence>